<dbReference type="RefSeq" id="WP_085215078.1">
    <property type="nucleotide sequence ID" value="NZ_FXAM01000001.1"/>
</dbReference>
<keyword evidence="2" id="KW-1185">Reference proteome</keyword>
<evidence type="ECO:0000313" key="1">
    <source>
        <dbReference type="EMBL" id="SMF96207.1"/>
    </source>
</evidence>
<evidence type="ECO:0008006" key="3">
    <source>
        <dbReference type="Google" id="ProtNLM"/>
    </source>
</evidence>
<dbReference type="InterPro" id="IPR035093">
    <property type="entry name" value="RelE/ParE_toxin_dom_sf"/>
</dbReference>
<reference evidence="1 2" key="1">
    <citation type="submission" date="2016-12" db="EMBL/GenBank/DDBJ databases">
        <authorList>
            <person name="Song W.-J."/>
            <person name="Kurnit D.M."/>
        </authorList>
    </citation>
    <scope>NUCLEOTIDE SEQUENCE [LARGE SCALE GENOMIC DNA]</scope>
    <source>
        <strain evidence="1 2">175</strain>
    </source>
</reference>
<dbReference type="Gene3D" id="3.30.2310.20">
    <property type="entry name" value="RelE-like"/>
    <property type="match status" value="1"/>
</dbReference>
<accession>A0A1Y6D0N4</accession>
<protein>
    <recommendedName>
        <fullName evidence="3">mRNA-degrading endonuclease RelE, toxin component of the RelBE toxin-antitoxin system</fullName>
    </recommendedName>
</protein>
<dbReference type="Proteomes" id="UP000192923">
    <property type="component" value="Unassembled WGS sequence"/>
</dbReference>
<organism evidence="1 2">
    <name type="scientific">Methylomagnum ishizawai</name>
    <dbReference type="NCBI Taxonomy" id="1760988"/>
    <lineage>
        <taxon>Bacteria</taxon>
        <taxon>Pseudomonadati</taxon>
        <taxon>Pseudomonadota</taxon>
        <taxon>Gammaproteobacteria</taxon>
        <taxon>Methylococcales</taxon>
        <taxon>Methylococcaceae</taxon>
        <taxon>Methylomagnum</taxon>
    </lineage>
</organism>
<name>A0A1Y6D0N4_9GAMM</name>
<dbReference type="STRING" id="1760988.SAMN02949497_3597"/>
<dbReference type="EMBL" id="FXAM01000001">
    <property type="protein sequence ID" value="SMF96207.1"/>
    <property type="molecule type" value="Genomic_DNA"/>
</dbReference>
<evidence type="ECO:0000313" key="2">
    <source>
        <dbReference type="Proteomes" id="UP000192923"/>
    </source>
</evidence>
<proteinExistence type="predicted"/>
<dbReference type="AlphaFoldDB" id="A0A1Y6D0N4"/>
<sequence>MVTISPQAAIAIRSLLPQDRNRIEYQTHLLARFPDDEYILRHVQRLTGEKSTYLLRATPELRILFRYEQGETEVLDVVAHRRLEKMFYSVY</sequence>
<gene>
    <name evidence="1" type="ORF">SAMN02949497_3597</name>
</gene>